<dbReference type="InterPro" id="IPR003661">
    <property type="entry name" value="HisK_dim/P_dom"/>
</dbReference>
<feature type="transmembrane region" description="Helical" evidence="9">
    <location>
        <begin position="162"/>
        <end position="185"/>
    </location>
</feature>
<dbReference type="PANTHER" id="PTHR43065:SF10">
    <property type="entry name" value="PEROXIDE STRESS-ACTIVATED HISTIDINE KINASE MAK3"/>
    <property type="match status" value="1"/>
</dbReference>
<dbReference type="Pfam" id="PF02518">
    <property type="entry name" value="HATPase_c"/>
    <property type="match status" value="1"/>
</dbReference>
<keyword evidence="6 11" id="KW-0418">Kinase</keyword>
<dbReference type="PRINTS" id="PR00344">
    <property type="entry name" value="BCTRLSENSOR"/>
</dbReference>
<proteinExistence type="predicted"/>
<dbReference type="Gene3D" id="1.10.287.130">
    <property type="match status" value="1"/>
</dbReference>
<evidence type="ECO:0000256" key="5">
    <source>
        <dbReference type="ARBA" id="ARBA00022741"/>
    </source>
</evidence>
<name>A0A5C1A8J5_9BACT</name>
<dbReference type="EC" id="2.7.13.3" evidence="2"/>
<dbReference type="InterPro" id="IPR036097">
    <property type="entry name" value="HisK_dim/P_sf"/>
</dbReference>
<dbReference type="InterPro" id="IPR003594">
    <property type="entry name" value="HATPase_dom"/>
</dbReference>
<evidence type="ECO:0000259" key="10">
    <source>
        <dbReference type="PROSITE" id="PS50109"/>
    </source>
</evidence>
<evidence type="ECO:0000256" key="7">
    <source>
        <dbReference type="ARBA" id="ARBA00022840"/>
    </source>
</evidence>
<evidence type="ECO:0000313" key="12">
    <source>
        <dbReference type="Proteomes" id="UP000324974"/>
    </source>
</evidence>
<feature type="domain" description="Histidine kinase" evidence="10">
    <location>
        <begin position="262"/>
        <end position="470"/>
    </location>
</feature>
<dbReference type="EMBL" id="CP042425">
    <property type="protein sequence ID" value="QEL14092.1"/>
    <property type="molecule type" value="Genomic_DNA"/>
</dbReference>
<evidence type="ECO:0000256" key="1">
    <source>
        <dbReference type="ARBA" id="ARBA00000085"/>
    </source>
</evidence>
<keyword evidence="9" id="KW-0812">Transmembrane</keyword>
<dbReference type="SUPFAM" id="SSF47384">
    <property type="entry name" value="Homodimeric domain of signal transducing histidine kinase"/>
    <property type="match status" value="1"/>
</dbReference>
<dbReference type="InterPro" id="IPR004358">
    <property type="entry name" value="Sig_transdc_His_kin-like_C"/>
</dbReference>
<dbReference type="PANTHER" id="PTHR43065">
    <property type="entry name" value="SENSOR HISTIDINE KINASE"/>
    <property type="match status" value="1"/>
</dbReference>
<protein>
    <recommendedName>
        <fullName evidence="2">histidine kinase</fullName>
        <ecNumber evidence="2">2.7.13.3</ecNumber>
    </recommendedName>
</protein>
<gene>
    <name evidence="11" type="ORF">PX52LOC_00956</name>
</gene>
<sequence>MPIRSYPLRVLILSGTSCFLLLVLCGSVAVYLNREQGLTVAALQEDIFSRGVATNLETHANRLATLHDRRAREVEPLHEQVRADLAEMARLADKDEEVKLAARVAELFEEYLRLWREGRVPPAELALFLRERVVVSAEELRVYNGSELKQSEEDHRRSLQRMAWGLVAVGGLGSVAGLVLGYGLARSLRRTIHQFLVRVQGASEMLGQEIPPIEWERSGEPLRDGSDDLLVRVEQVVTKLHQREREVRRAERLAAVGQLAAGMAHEIRNPLTSVILLIETARRDRTAGGLTEEDFTLIEGELHRIEQSLQQFLDYARPPELRRANVRPSEIVRTALALARGRIEQQRVDVRFDAGEDLVIEADADQLRQVVLNLLLNALDVMPHGGTLSLGVKSRPDWGTIELAVSDTGPGIRADILPRLFEPFLTAKETGLGLGLVVSRRIVEDHHGTLTGSNRPEGGACFVVQLPVPTDRSADAQPPRD</sequence>
<evidence type="ECO:0000256" key="6">
    <source>
        <dbReference type="ARBA" id="ARBA00022777"/>
    </source>
</evidence>
<keyword evidence="4" id="KW-0808">Transferase</keyword>
<dbReference type="KEGG" id="lrs:PX52LOC_00956"/>
<keyword evidence="9" id="KW-1133">Transmembrane helix</keyword>
<keyword evidence="12" id="KW-1185">Reference proteome</keyword>
<evidence type="ECO:0000256" key="2">
    <source>
        <dbReference type="ARBA" id="ARBA00012438"/>
    </source>
</evidence>
<evidence type="ECO:0000256" key="3">
    <source>
        <dbReference type="ARBA" id="ARBA00022553"/>
    </source>
</evidence>
<dbReference type="Pfam" id="PF00512">
    <property type="entry name" value="HisKA"/>
    <property type="match status" value="1"/>
</dbReference>
<organism evidence="11 12">
    <name type="scientific">Limnoglobus roseus</name>
    <dbReference type="NCBI Taxonomy" id="2598579"/>
    <lineage>
        <taxon>Bacteria</taxon>
        <taxon>Pseudomonadati</taxon>
        <taxon>Planctomycetota</taxon>
        <taxon>Planctomycetia</taxon>
        <taxon>Gemmatales</taxon>
        <taxon>Gemmataceae</taxon>
        <taxon>Limnoglobus</taxon>
    </lineage>
</organism>
<dbReference type="CDD" id="cd00082">
    <property type="entry name" value="HisKA"/>
    <property type="match status" value="1"/>
</dbReference>
<keyword evidence="7" id="KW-0067">ATP-binding</keyword>
<dbReference type="PROSITE" id="PS50109">
    <property type="entry name" value="HIS_KIN"/>
    <property type="match status" value="1"/>
</dbReference>
<keyword evidence="3" id="KW-0597">Phosphoprotein</keyword>
<comment type="catalytic activity">
    <reaction evidence="1">
        <text>ATP + protein L-histidine = ADP + protein N-phospho-L-histidine.</text>
        <dbReference type="EC" id="2.7.13.3"/>
    </reaction>
</comment>
<keyword evidence="8" id="KW-0902">Two-component regulatory system</keyword>
<evidence type="ECO:0000313" key="11">
    <source>
        <dbReference type="EMBL" id="QEL14092.1"/>
    </source>
</evidence>
<evidence type="ECO:0000256" key="9">
    <source>
        <dbReference type="SAM" id="Phobius"/>
    </source>
</evidence>
<evidence type="ECO:0000256" key="8">
    <source>
        <dbReference type="ARBA" id="ARBA00023012"/>
    </source>
</evidence>
<keyword evidence="5" id="KW-0547">Nucleotide-binding</keyword>
<dbReference type="Gene3D" id="3.30.565.10">
    <property type="entry name" value="Histidine kinase-like ATPase, C-terminal domain"/>
    <property type="match status" value="1"/>
</dbReference>
<dbReference type="SMART" id="SM00388">
    <property type="entry name" value="HisKA"/>
    <property type="match status" value="1"/>
</dbReference>
<keyword evidence="9" id="KW-0472">Membrane</keyword>
<dbReference type="InterPro" id="IPR036890">
    <property type="entry name" value="HATPase_C_sf"/>
</dbReference>
<evidence type="ECO:0000256" key="4">
    <source>
        <dbReference type="ARBA" id="ARBA00022679"/>
    </source>
</evidence>
<dbReference type="Proteomes" id="UP000324974">
    <property type="component" value="Chromosome"/>
</dbReference>
<dbReference type="AlphaFoldDB" id="A0A5C1A8J5"/>
<reference evidence="12" key="1">
    <citation type="submission" date="2019-08" db="EMBL/GenBank/DDBJ databases">
        <title>Limnoglobus roseus gen. nov., sp. nov., a novel freshwater planctomycete with a giant genome from the family Gemmataceae.</title>
        <authorList>
            <person name="Kulichevskaya I.S."/>
            <person name="Naumoff D.G."/>
            <person name="Miroshnikov K."/>
            <person name="Ivanova A."/>
            <person name="Philippov D.A."/>
            <person name="Hakobyan A."/>
            <person name="Rijpstra I.C."/>
            <person name="Sinninghe Damste J.S."/>
            <person name="Liesack W."/>
            <person name="Dedysh S.N."/>
        </authorList>
    </citation>
    <scope>NUCLEOTIDE SEQUENCE [LARGE SCALE GENOMIC DNA]</scope>
    <source>
        <strain evidence="12">PX52</strain>
    </source>
</reference>
<dbReference type="RefSeq" id="WP_149109008.1">
    <property type="nucleotide sequence ID" value="NZ_CP042425.1"/>
</dbReference>
<accession>A0A5C1A8J5</accession>
<dbReference type="OrthoDB" id="9815750at2"/>
<dbReference type="GO" id="GO:0000155">
    <property type="term" value="F:phosphorelay sensor kinase activity"/>
    <property type="evidence" value="ECO:0007669"/>
    <property type="project" value="InterPro"/>
</dbReference>
<dbReference type="SMART" id="SM00387">
    <property type="entry name" value="HATPase_c"/>
    <property type="match status" value="1"/>
</dbReference>
<dbReference type="InterPro" id="IPR005467">
    <property type="entry name" value="His_kinase_dom"/>
</dbReference>
<dbReference type="GO" id="GO:0005524">
    <property type="term" value="F:ATP binding"/>
    <property type="evidence" value="ECO:0007669"/>
    <property type="project" value="UniProtKB-KW"/>
</dbReference>
<dbReference type="SUPFAM" id="SSF55874">
    <property type="entry name" value="ATPase domain of HSP90 chaperone/DNA topoisomerase II/histidine kinase"/>
    <property type="match status" value="1"/>
</dbReference>